<sequence>MITITPSLDQLKRAKTLYDFGILDNSITQGDGSAAGAIAEICFFDYFKEIGKDIIHAKHYDYDFILTDKKIEVKAMRVNTTPRLLHHCNLSSHNLRQKCDYYCFISVMNDFTKVFINGYISKKDFFDNAVLHLEGETENNFTYKCDTMTMTIAQLKQLNHE</sequence>
<dbReference type="EMBL" id="LR796500">
    <property type="protein sequence ID" value="CAB4148407.1"/>
    <property type="molecule type" value="Genomic_DNA"/>
</dbReference>
<proteinExistence type="predicted"/>
<evidence type="ECO:0000313" key="1">
    <source>
        <dbReference type="EMBL" id="CAB4148407.1"/>
    </source>
</evidence>
<accession>A0A6J5MRI3</accession>
<dbReference type="EMBL" id="LR796602">
    <property type="protein sequence ID" value="CAB4153687.1"/>
    <property type="molecule type" value="Genomic_DNA"/>
</dbReference>
<dbReference type="EMBL" id="LR797124">
    <property type="protein sequence ID" value="CAB4188646.1"/>
    <property type="molecule type" value="Genomic_DNA"/>
</dbReference>
<evidence type="ECO:0000313" key="3">
    <source>
        <dbReference type="EMBL" id="CAB4188646.1"/>
    </source>
</evidence>
<organism evidence="1">
    <name type="scientific">uncultured Caudovirales phage</name>
    <dbReference type="NCBI Taxonomy" id="2100421"/>
    <lineage>
        <taxon>Viruses</taxon>
        <taxon>Duplodnaviria</taxon>
        <taxon>Heunggongvirae</taxon>
        <taxon>Uroviricota</taxon>
        <taxon>Caudoviricetes</taxon>
        <taxon>Peduoviridae</taxon>
        <taxon>Maltschvirus</taxon>
        <taxon>Maltschvirus maltsch</taxon>
    </lineage>
</organism>
<name>A0A6J5MRI3_9CAUD</name>
<protein>
    <submittedName>
        <fullName evidence="1">Uncharacterized protein</fullName>
    </submittedName>
</protein>
<reference evidence="1" key="1">
    <citation type="submission" date="2020-04" db="EMBL/GenBank/DDBJ databases">
        <authorList>
            <person name="Chiriac C."/>
            <person name="Salcher M."/>
            <person name="Ghai R."/>
            <person name="Kavagutti S V."/>
        </authorList>
    </citation>
    <scope>NUCLEOTIDE SEQUENCE</scope>
</reference>
<gene>
    <name evidence="3" type="ORF">UFOVP1178_47</name>
    <name evidence="1" type="ORF">UFOVP522_3</name>
    <name evidence="2" type="ORF">UFOVP624_18</name>
</gene>
<evidence type="ECO:0000313" key="2">
    <source>
        <dbReference type="EMBL" id="CAB4153687.1"/>
    </source>
</evidence>